<dbReference type="PANTHER" id="PTHR11516:SF2">
    <property type="entry name" value="PYRUVATE DEHYDROGENASE ALPHA SUBUNIT"/>
    <property type="match status" value="1"/>
</dbReference>
<dbReference type="EMBL" id="LWQU01000185">
    <property type="protein sequence ID" value="OAN45370.1"/>
    <property type="molecule type" value="Genomic_DNA"/>
</dbReference>
<dbReference type="InterPro" id="IPR050642">
    <property type="entry name" value="PDH_E1_Alpha_Subunit"/>
</dbReference>
<dbReference type="SMART" id="SM00861">
    <property type="entry name" value="Transket_pyr"/>
    <property type="match status" value="1"/>
</dbReference>
<dbReference type="GO" id="GO:0006086">
    <property type="term" value="P:pyruvate decarboxylation to acetyl-CoA"/>
    <property type="evidence" value="ECO:0007669"/>
    <property type="project" value="TreeGrafter"/>
</dbReference>
<dbReference type="InterPro" id="IPR033248">
    <property type="entry name" value="Transketolase_C"/>
</dbReference>
<evidence type="ECO:0000256" key="1">
    <source>
        <dbReference type="ARBA" id="ARBA00001964"/>
    </source>
</evidence>
<dbReference type="Proteomes" id="UP000078543">
    <property type="component" value="Unassembled WGS sequence"/>
</dbReference>
<evidence type="ECO:0000256" key="3">
    <source>
        <dbReference type="ARBA" id="ARBA00011301"/>
    </source>
</evidence>
<dbReference type="Gene3D" id="3.40.50.920">
    <property type="match status" value="1"/>
</dbReference>
<comment type="cofactor">
    <cofactor evidence="1">
        <name>thiamine diphosphate</name>
        <dbReference type="ChEBI" id="CHEBI:58937"/>
    </cofactor>
</comment>
<evidence type="ECO:0000256" key="4">
    <source>
        <dbReference type="ARBA" id="ARBA00013321"/>
    </source>
</evidence>
<dbReference type="Gene3D" id="3.40.50.970">
    <property type="match status" value="2"/>
</dbReference>
<dbReference type="RefSeq" id="WP_068504157.1">
    <property type="nucleotide sequence ID" value="NZ_LWQU01000185.1"/>
</dbReference>
<keyword evidence="5" id="KW-0560">Oxidoreductase</keyword>
<evidence type="ECO:0000256" key="6">
    <source>
        <dbReference type="ARBA" id="ARBA00023052"/>
    </source>
</evidence>
<sequence length="650" mass="68544">MTTPTLDHYRQLCTIRRFEQRLLDDFAKARFRGTTHTSLGQEAVAVGVMAALRPADRVVSNHRCHGHYIARTGDLAGLVAEIAGRPDGISQGIGGSQHIQKSGFCSSGVLGGMVPHGIGLAAAARAQGSDAIAVCFLGDGMLGEGIVYEAFNLAALWPAPVLFVIEANGVAQSTPIARSLAGRIADRPAAFGIPTESVDGNDLARMLTMADRLASHVRASGRPACLVANTTRLGPHSKGDDDRDEAELAQARRRDPLVLARPLFSEADAAQAETQAADLVDQAFALLEQSVPPAAPPVDEDQDPAPRNDATWYGGPPSNFLAHLRDALGALLESDPAVLLLGEDVEDPYGGAFKVTRGLSTRFPGRVRSTPISEAGIVGLAGGMAAGGFKPVVEIMFGDFSSLIVDQMLNHLGKFDRMYGGCPSCPVVVRVPMGGYRGYGPTHSQSLEKLFLGIPGLTLVACDNLHDQVRLWRRMLDLSGPKLYVENKALYGTAMMPAIDGRIGGFLARSVPSSLPLTALALTEGEADAVLLTYGGMVPLALQAARHLFEAEELRLRVVVVTQLAPVPLDGLVDALGACRRVVTLEEGTRRGGWGAEIAAALVERLGGGLRLARVAARDAVIPAAAQGEAWALPSLERCVAAVMEVIDAV</sequence>
<evidence type="ECO:0000313" key="9">
    <source>
        <dbReference type="EMBL" id="OAN45370.1"/>
    </source>
</evidence>
<evidence type="ECO:0000256" key="2">
    <source>
        <dbReference type="ARBA" id="ARBA00003906"/>
    </source>
</evidence>
<keyword evidence="10" id="KW-1185">Reference proteome</keyword>
<dbReference type="InterPro" id="IPR001017">
    <property type="entry name" value="DH_E1"/>
</dbReference>
<dbReference type="SUPFAM" id="SSF52518">
    <property type="entry name" value="Thiamin diphosphate-binding fold (THDP-binding)"/>
    <property type="match status" value="2"/>
</dbReference>
<dbReference type="InterPro" id="IPR005475">
    <property type="entry name" value="Transketolase-like_Pyr-bd"/>
</dbReference>
<comment type="subunit">
    <text evidence="3">Homodimer. Part of the 2-oxoglutarate dehydrogenase (OGDH) complex composed of E1 (2-oxoglutarate dehydrogenase), E2 (dihydrolipoamide succinyltransferase) and E3 (dihydrolipoamide dehydrogenase); the complex contains multiple copies of the three enzymatic components (E1, E2 and E3).</text>
</comment>
<dbReference type="PANTHER" id="PTHR11516">
    <property type="entry name" value="PYRUVATE DEHYDROGENASE E1 COMPONENT, ALPHA SUBUNIT BACTERIAL AND ORGANELLAR"/>
    <property type="match status" value="1"/>
</dbReference>
<dbReference type="Pfam" id="PF02779">
    <property type="entry name" value="Transket_pyr"/>
    <property type="match status" value="1"/>
</dbReference>
<keyword evidence="6" id="KW-0786">Thiamine pyrophosphate</keyword>
<gene>
    <name evidence="9" type="ORF">A6A05_04420</name>
</gene>
<organism evidence="9 10">
    <name type="scientific">Magnetospirillum moscoviense</name>
    <dbReference type="NCBI Taxonomy" id="1437059"/>
    <lineage>
        <taxon>Bacteria</taxon>
        <taxon>Pseudomonadati</taxon>
        <taxon>Pseudomonadota</taxon>
        <taxon>Alphaproteobacteria</taxon>
        <taxon>Rhodospirillales</taxon>
        <taxon>Rhodospirillaceae</taxon>
        <taxon>Magnetospirillum</taxon>
    </lineage>
</organism>
<reference evidence="9 10" key="1">
    <citation type="submission" date="2016-04" db="EMBL/GenBank/DDBJ databases">
        <title>Draft genome sequence of freshwater magnetotactic bacteria Magnetospirillum marisnigri SP-1 and Magnetospirillum moscoviense BB-1.</title>
        <authorList>
            <person name="Koziaeva V."/>
            <person name="Dziuba M.V."/>
            <person name="Ivanov T.M."/>
            <person name="Kuznetsov B."/>
            <person name="Grouzdev D.S."/>
        </authorList>
    </citation>
    <scope>NUCLEOTIDE SEQUENCE [LARGE SCALE GENOMIC DNA]</scope>
    <source>
        <strain evidence="9 10">BB-1</strain>
    </source>
</reference>
<dbReference type="InterPro" id="IPR009014">
    <property type="entry name" value="Transketo_C/PFOR_II"/>
</dbReference>
<dbReference type="STRING" id="1437059.A6A05_04420"/>
<dbReference type="AlphaFoldDB" id="A0A178M9D5"/>
<proteinExistence type="predicted"/>
<accession>A0A178M9D5</accession>
<dbReference type="Pfam" id="PF00676">
    <property type="entry name" value="E1_dh"/>
    <property type="match status" value="1"/>
</dbReference>
<feature type="domain" description="Transketolase-like pyrimidine-binding" evidence="8">
    <location>
        <begin position="318"/>
        <end position="493"/>
    </location>
</feature>
<dbReference type="OrthoDB" id="9780894at2"/>
<evidence type="ECO:0000313" key="10">
    <source>
        <dbReference type="Proteomes" id="UP000078543"/>
    </source>
</evidence>
<dbReference type="SUPFAM" id="SSF52922">
    <property type="entry name" value="TK C-terminal domain-like"/>
    <property type="match status" value="1"/>
</dbReference>
<evidence type="ECO:0000256" key="5">
    <source>
        <dbReference type="ARBA" id="ARBA00023002"/>
    </source>
</evidence>
<dbReference type="GO" id="GO:0016624">
    <property type="term" value="F:oxidoreductase activity, acting on the aldehyde or oxo group of donors, disulfide as acceptor"/>
    <property type="evidence" value="ECO:0007669"/>
    <property type="project" value="InterPro"/>
</dbReference>
<evidence type="ECO:0000256" key="7">
    <source>
        <dbReference type="ARBA" id="ARBA00030680"/>
    </source>
</evidence>
<protein>
    <recommendedName>
        <fullName evidence="4">2-oxoglutarate dehydrogenase E1 component</fullName>
    </recommendedName>
    <alternativeName>
        <fullName evidence="7">Alpha-ketoglutarate dehydrogenase</fullName>
    </alternativeName>
</protein>
<dbReference type="CDD" id="cd02000">
    <property type="entry name" value="TPP_E1_PDC_ADC_BCADC"/>
    <property type="match status" value="1"/>
</dbReference>
<evidence type="ECO:0000259" key="8">
    <source>
        <dbReference type="SMART" id="SM00861"/>
    </source>
</evidence>
<dbReference type="InterPro" id="IPR029061">
    <property type="entry name" value="THDP-binding"/>
</dbReference>
<comment type="caution">
    <text evidence="9">The sequence shown here is derived from an EMBL/GenBank/DDBJ whole genome shotgun (WGS) entry which is preliminary data.</text>
</comment>
<dbReference type="Pfam" id="PF02780">
    <property type="entry name" value="Transketolase_C"/>
    <property type="match status" value="1"/>
</dbReference>
<name>A0A178M9D5_9PROT</name>
<comment type="function">
    <text evidence="2">E1 component of the 2-oxoglutarate dehydrogenase (OGDH) complex which catalyzes the decarboxylation of 2-oxoglutarate, the first step in the conversion of 2-oxoglutarate to succinyl-CoA and CO(2).</text>
</comment>